<gene>
    <name evidence="2" type="ORF">Tco_1003290</name>
</gene>
<name>A0ABQ5FAK0_9ASTR</name>
<reference evidence="2" key="2">
    <citation type="submission" date="2022-01" db="EMBL/GenBank/DDBJ databases">
        <authorList>
            <person name="Yamashiro T."/>
            <person name="Shiraishi A."/>
            <person name="Satake H."/>
            <person name="Nakayama K."/>
        </authorList>
    </citation>
    <scope>NUCLEOTIDE SEQUENCE</scope>
</reference>
<evidence type="ECO:0000313" key="2">
    <source>
        <dbReference type="EMBL" id="GJT59757.1"/>
    </source>
</evidence>
<dbReference type="Proteomes" id="UP001151760">
    <property type="component" value="Unassembled WGS sequence"/>
</dbReference>
<comment type="caution">
    <text evidence="2">The sequence shown here is derived from an EMBL/GenBank/DDBJ whole genome shotgun (WGS) entry which is preliminary data.</text>
</comment>
<dbReference type="EMBL" id="BQNB010017137">
    <property type="protein sequence ID" value="GJT59757.1"/>
    <property type="molecule type" value="Genomic_DNA"/>
</dbReference>
<dbReference type="PANTHER" id="PTHR11439">
    <property type="entry name" value="GAG-POL-RELATED RETROTRANSPOSON"/>
    <property type="match status" value="1"/>
</dbReference>
<accession>A0ABQ5FAK0</accession>
<feature type="region of interest" description="Disordered" evidence="1">
    <location>
        <begin position="16"/>
        <end position="43"/>
    </location>
</feature>
<dbReference type="PANTHER" id="PTHR11439:SF508">
    <property type="entry name" value="RNA-DIRECTED DNA POLYMERASE"/>
    <property type="match status" value="1"/>
</dbReference>
<sequence length="210" mass="23880">MMCLLKHYLESEEIVTKSPIRPSNNSPNDLGSSGASPKRYDATLNDDGYESEAEDFVDFSHLFDYNQDNNPEGSFLCRSSRHHKIPARLKDHGKLKYFLGVEVLETNDGLFLNQMKYCMELLSEYGMLTCKPAKAPIPLSMPDIAYAVHCLCQFMHAPCRSHLKLAFHILRYLNSSLGTGVCFKHETNLNLCAYVDSDWAKCKVIRKFVT</sequence>
<evidence type="ECO:0000313" key="3">
    <source>
        <dbReference type="Proteomes" id="UP001151760"/>
    </source>
</evidence>
<reference evidence="2" key="1">
    <citation type="journal article" date="2022" name="Int. J. Mol. Sci.">
        <title>Draft Genome of Tanacetum Coccineum: Genomic Comparison of Closely Related Tanacetum-Family Plants.</title>
        <authorList>
            <person name="Yamashiro T."/>
            <person name="Shiraishi A."/>
            <person name="Nakayama K."/>
            <person name="Satake H."/>
        </authorList>
    </citation>
    <scope>NUCLEOTIDE SEQUENCE</scope>
</reference>
<proteinExistence type="predicted"/>
<protein>
    <submittedName>
        <fullName evidence="2">Ribonuclease H-like domain-containing protein</fullName>
    </submittedName>
</protein>
<feature type="compositionally biased region" description="Polar residues" evidence="1">
    <location>
        <begin position="21"/>
        <end position="35"/>
    </location>
</feature>
<keyword evidence="3" id="KW-1185">Reference proteome</keyword>
<organism evidence="2 3">
    <name type="scientific">Tanacetum coccineum</name>
    <dbReference type="NCBI Taxonomy" id="301880"/>
    <lineage>
        <taxon>Eukaryota</taxon>
        <taxon>Viridiplantae</taxon>
        <taxon>Streptophyta</taxon>
        <taxon>Embryophyta</taxon>
        <taxon>Tracheophyta</taxon>
        <taxon>Spermatophyta</taxon>
        <taxon>Magnoliopsida</taxon>
        <taxon>eudicotyledons</taxon>
        <taxon>Gunneridae</taxon>
        <taxon>Pentapetalae</taxon>
        <taxon>asterids</taxon>
        <taxon>campanulids</taxon>
        <taxon>Asterales</taxon>
        <taxon>Asteraceae</taxon>
        <taxon>Asteroideae</taxon>
        <taxon>Anthemideae</taxon>
        <taxon>Anthemidinae</taxon>
        <taxon>Tanacetum</taxon>
    </lineage>
</organism>
<evidence type="ECO:0000256" key="1">
    <source>
        <dbReference type="SAM" id="MobiDB-lite"/>
    </source>
</evidence>